<dbReference type="EMBL" id="OZ019903">
    <property type="protein sequence ID" value="CAK9196629.1"/>
    <property type="molecule type" value="Genomic_DNA"/>
</dbReference>
<accession>A0ABP0TI23</accession>
<gene>
    <name evidence="2" type="ORF">CSSPTR1EN2_LOCUS3569</name>
</gene>
<proteinExistence type="predicted"/>
<dbReference type="Proteomes" id="UP001497512">
    <property type="component" value="Chromosome 11"/>
</dbReference>
<sequence length="156" mass="17291">MARLMHVEAARVIAWTFLLLVLLLGVWQVQARVSQHVHFGNFSGFDGTVNCTAQASRLVKDGQTFSIPYTDPNLACSVTSHHNHDGSSSERRSRTVSFVLSQELPGTFKSGLSVLVNIDPRFVLITLEGTDVYSMLYLDSSSGNQKLDQFLALQQF</sequence>
<organism evidence="2 3">
    <name type="scientific">Sphagnum troendelagicum</name>
    <dbReference type="NCBI Taxonomy" id="128251"/>
    <lineage>
        <taxon>Eukaryota</taxon>
        <taxon>Viridiplantae</taxon>
        <taxon>Streptophyta</taxon>
        <taxon>Embryophyta</taxon>
        <taxon>Bryophyta</taxon>
        <taxon>Sphagnophytina</taxon>
        <taxon>Sphagnopsida</taxon>
        <taxon>Sphagnales</taxon>
        <taxon>Sphagnaceae</taxon>
        <taxon>Sphagnum</taxon>
    </lineage>
</organism>
<feature type="signal peptide" evidence="1">
    <location>
        <begin position="1"/>
        <end position="31"/>
    </location>
</feature>
<keyword evidence="1" id="KW-0732">Signal</keyword>
<evidence type="ECO:0000313" key="3">
    <source>
        <dbReference type="Proteomes" id="UP001497512"/>
    </source>
</evidence>
<reference evidence="2" key="1">
    <citation type="submission" date="2024-02" db="EMBL/GenBank/DDBJ databases">
        <authorList>
            <consortium name="ELIXIR-Norway"/>
            <consortium name="Elixir Norway"/>
        </authorList>
    </citation>
    <scope>NUCLEOTIDE SEQUENCE</scope>
</reference>
<name>A0ABP0TI23_9BRYO</name>
<evidence type="ECO:0000256" key="1">
    <source>
        <dbReference type="SAM" id="SignalP"/>
    </source>
</evidence>
<keyword evidence="3" id="KW-1185">Reference proteome</keyword>
<protein>
    <submittedName>
        <fullName evidence="2">Uncharacterized protein</fullName>
    </submittedName>
</protein>
<evidence type="ECO:0000313" key="2">
    <source>
        <dbReference type="EMBL" id="CAK9196629.1"/>
    </source>
</evidence>
<feature type="chain" id="PRO_5046255781" evidence="1">
    <location>
        <begin position="32"/>
        <end position="156"/>
    </location>
</feature>